<comment type="miscellaneous">
    <text evidence="8">The reaction proceeds by a bi uni uni bi ping pong mechanism.</text>
</comment>
<feature type="binding site" evidence="8">
    <location>
        <position position="154"/>
    </location>
    <ligand>
        <name>(R)-pantoate</name>
        <dbReference type="ChEBI" id="CHEBI:15980"/>
    </ligand>
</feature>
<dbReference type="GO" id="GO:0004592">
    <property type="term" value="F:pantoate-beta-alanine ligase activity"/>
    <property type="evidence" value="ECO:0007669"/>
    <property type="project" value="UniProtKB-EC"/>
</dbReference>
<keyword evidence="5 8" id="KW-0547">Nucleotide-binding</keyword>
<dbReference type="NCBIfam" id="TIGR00018">
    <property type="entry name" value="panC"/>
    <property type="match status" value="1"/>
</dbReference>
<evidence type="ECO:0000256" key="1">
    <source>
        <dbReference type="ARBA" id="ARBA00004990"/>
    </source>
</evidence>
<reference evidence="10" key="1">
    <citation type="journal article" date="2019" name="Int. J. Syst. Evol. Microbiol.">
        <title>The Global Catalogue of Microorganisms (GCM) 10K type strain sequencing project: providing services to taxonomists for standard genome sequencing and annotation.</title>
        <authorList>
            <consortium name="The Broad Institute Genomics Platform"/>
            <consortium name="The Broad Institute Genome Sequencing Center for Infectious Disease"/>
            <person name="Wu L."/>
            <person name="Ma J."/>
        </authorList>
    </citation>
    <scope>NUCLEOTIDE SEQUENCE [LARGE SCALE GENOMIC DNA]</scope>
    <source>
        <strain evidence="10">CCUG 52468</strain>
    </source>
</reference>
<comment type="caution">
    <text evidence="9">The sequence shown here is derived from an EMBL/GenBank/DDBJ whole genome shotgun (WGS) entry which is preliminary data.</text>
</comment>
<evidence type="ECO:0000256" key="2">
    <source>
        <dbReference type="ARBA" id="ARBA00009256"/>
    </source>
</evidence>
<dbReference type="Gene3D" id="3.40.50.620">
    <property type="entry name" value="HUPs"/>
    <property type="match status" value="1"/>
</dbReference>
<comment type="similarity">
    <text evidence="2 8">Belongs to the pantothenate synthetase family.</text>
</comment>
<dbReference type="InterPro" id="IPR003721">
    <property type="entry name" value="Pantoate_ligase"/>
</dbReference>
<feature type="binding site" evidence="8">
    <location>
        <begin position="148"/>
        <end position="151"/>
    </location>
    <ligand>
        <name>ATP</name>
        <dbReference type="ChEBI" id="CHEBI:30616"/>
    </ligand>
</feature>
<dbReference type="PANTHER" id="PTHR21299">
    <property type="entry name" value="CYTIDYLATE KINASE/PANTOATE-BETA-ALANINE LIGASE"/>
    <property type="match status" value="1"/>
</dbReference>
<feature type="binding site" evidence="8">
    <location>
        <position position="61"/>
    </location>
    <ligand>
        <name>(R)-pantoate</name>
        <dbReference type="ChEBI" id="CHEBI:15980"/>
    </ligand>
</feature>
<feature type="active site" description="Proton donor" evidence="8">
    <location>
        <position position="37"/>
    </location>
</feature>
<dbReference type="Gene3D" id="3.30.1300.10">
    <property type="entry name" value="Pantoate-beta-alanine ligase, C-terminal domain"/>
    <property type="match status" value="1"/>
</dbReference>
<organism evidence="9 10">
    <name type="scientific">Sphingobacterium daejeonense</name>
    <dbReference type="NCBI Taxonomy" id="371142"/>
    <lineage>
        <taxon>Bacteria</taxon>
        <taxon>Pseudomonadati</taxon>
        <taxon>Bacteroidota</taxon>
        <taxon>Sphingobacteriia</taxon>
        <taxon>Sphingobacteriales</taxon>
        <taxon>Sphingobacteriaceae</taxon>
        <taxon>Sphingobacterium</taxon>
    </lineage>
</organism>
<dbReference type="SUPFAM" id="SSF52374">
    <property type="entry name" value="Nucleotidylyl transferase"/>
    <property type="match status" value="1"/>
</dbReference>
<dbReference type="CDD" id="cd00560">
    <property type="entry name" value="PanC"/>
    <property type="match status" value="1"/>
</dbReference>
<gene>
    <name evidence="8 9" type="primary">panC</name>
    <name evidence="9" type="ORF">ACFQ2C_03250</name>
</gene>
<accession>A0ABW3RHE8</accession>
<dbReference type="PANTHER" id="PTHR21299:SF1">
    <property type="entry name" value="PANTOATE--BETA-ALANINE LIGASE"/>
    <property type="match status" value="1"/>
</dbReference>
<feature type="binding site" evidence="8">
    <location>
        <position position="177"/>
    </location>
    <ligand>
        <name>ATP</name>
        <dbReference type="ChEBI" id="CHEBI:30616"/>
    </ligand>
</feature>
<feature type="binding site" evidence="8">
    <location>
        <begin position="30"/>
        <end position="37"/>
    </location>
    <ligand>
        <name>ATP</name>
        <dbReference type="ChEBI" id="CHEBI:30616"/>
    </ligand>
</feature>
<evidence type="ECO:0000313" key="9">
    <source>
        <dbReference type="EMBL" id="MFD1164615.1"/>
    </source>
</evidence>
<dbReference type="RefSeq" id="WP_380894712.1">
    <property type="nucleotide sequence ID" value="NZ_JBHTKY010000002.1"/>
</dbReference>
<evidence type="ECO:0000313" key="10">
    <source>
        <dbReference type="Proteomes" id="UP001597205"/>
    </source>
</evidence>
<feature type="binding site" evidence="8">
    <location>
        <begin position="185"/>
        <end position="188"/>
    </location>
    <ligand>
        <name>ATP</name>
        <dbReference type="ChEBI" id="CHEBI:30616"/>
    </ligand>
</feature>
<evidence type="ECO:0000256" key="5">
    <source>
        <dbReference type="ARBA" id="ARBA00022741"/>
    </source>
</evidence>
<dbReference type="HAMAP" id="MF_00158">
    <property type="entry name" value="PanC"/>
    <property type="match status" value="1"/>
</dbReference>
<evidence type="ECO:0000256" key="7">
    <source>
        <dbReference type="ARBA" id="ARBA00048258"/>
    </source>
</evidence>
<comment type="catalytic activity">
    <reaction evidence="7 8">
        <text>(R)-pantoate + beta-alanine + ATP = (R)-pantothenate + AMP + diphosphate + H(+)</text>
        <dbReference type="Rhea" id="RHEA:10912"/>
        <dbReference type="ChEBI" id="CHEBI:15378"/>
        <dbReference type="ChEBI" id="CHEBI:15980"/>
        <dbReference type="ChEBI" id="CHEBI:29032"/>
        <dbReference type="ChEBI" id="CHEBI:30616"/>
        <dbReference type="ChEBI" id="CHEBI:33019"/>
        <dbReference type="ChEBI" id="CHEBI:57966"/>
        <dbReference type="ChEBI" id="CHEBI:456215"/>
        <dbReference type="EC" id="6.3.2.1"/>
    </reaction>
</comment>
<dbReference type="EC" id="6.3.2.1" evidence="8"/>
<comment type="subunit">
    <text evidence="8">Homodimer.</text>
</comment>
<name>A0ABW3RHE8_9SPHI</name>
<dbReference type="InterPro" id="IPR042176">
    <property type="entry name" value="Pantoate_ligase_C"/>
</dbReference>
<keyword evidence="3 8" id="KW-0436">Ligase</keyword>
<comment type="function">
    <text evidence="8">Catalyzes the condensation of pantoate with beta-alanine in an ATP-dependent reaction via a pantoyl-adenylate intermediate.</text>
</comment>
<evidence type="ECO:0000256" key="3">
    <source>
        <dbReference type="ARBA" id="ARBA00022598"/>
    </source>
</evidence>
<sequence length="282" mass="32154">MKIFRTKQELQQELSGIRKENKVITLVPTMGALHEGHLSLINYAKPSTDVTICSIFVNPTQFNDPKDLEKYPRPIENDIALLESVGCDILFLPSVEEMYPENDPQWQIDLGDLDRIWEGEHRPGHFQGVTQIVYKLFDLVKPNQACFGQKDFQQVMVIQRMLEIKNLDIKLLICPIVRNEKGLALSSRNARLTEAGKENALTLIKSLRYIKDNLDNKSVEELLEEAKAIIASNPEVELEYLSICETKSLSPVTKLEEGKRYVGLIAAWVENVRLIDNILLSH</sequence>
<keyword evidence="6 8" id="KW-0067">ATP-binding</keyword>
<keyword evidence="4 8" id="KW-0566">Pantothenate biosynthesis</keyword>
<dbReference type="Pfam" id="PF02569">
    <property type="entry name" value="Pantoate_ligase"/>
    <property type="match status" value="1"/>
</dbReference>
<comment type="pathway">
    <text evidence="1 8">Cofactor biosynthesis; (R)-pantothenate biosynthesis; (R)-pantothenate from (R)-pantoate and beta-alanine: step 1/1.</text>
</comment>
<evidence type="ECO:0000256" key="4">
    <source>
        <dbReference type="ARBA" id="ARBA00022655"/>
    </source>
</evidence>
<feature type="binding site" evidence="8">
    <location>
        <position position="61"/>
    </location>
    <ligand>
        <name>beta-alanine</name>
        <dbReference type="ChEBI" id="CHEBI:57966"/>
    </ligand>
</feature>
<keyword evidence="8" id="KW-0963">Cytoplasm</keyword>
<evidence type="ECO:0000256" key="6">
    <source>
        <dbReference type="ARBA" id="ARBA00022840"/>
    </source>
</evidence>
<dbReference type="Proteomes" id="UP001597205">
    <property type="component" value="Unassembled WGS sequence"/>
</dbReference>
<dbReference type="InterPro" id="IPR014729">
    <property type="entry name" value="Rossmann-like_a/b/a_fold"/>
</dbReference>
<protein>
    <recommendedName>
        <fullName evidence="8">Pantothenate synthetase</fullName>
        <shortName evidence="8">PS</shortName>
        <ecNumber evidence="8">6.3.2.1</ecNumber>
    </recommendedName>
    <alternativeName>
        <fullName evidence="8">Pantoate--beta-alanine ligase</fullName>
    </alternativeName>
    <alternativeName>
        <fullName evidence="8">Pantoate-activating enzyme</fullName>
    </alternativeName>
</protein>
<proteinExistence type="inferred from homology"/>
<keyword evidence="10" id="KW-1185">Reference proteome</keyword>
<dbReference type="EMBL" id="JBHTKY010000002">
    <property type="protein sequence ID" value="MFD1164615.1"/>
    <property type="molecule type" value="Genomic_DNA"/>
</dbReference>
<comment type="subcellular location">
    <subcellularLocation>
        <location evidence="8">Cytoplasm</location>
    </subcellularLocation>
</comment>
<evidence type="ECO:0000256" key="8">
    <source>
        <dbReference type="HAMAP-Rule" id="MF_00158"/>
    </source>
</evidence>